<dbReference type="AlphaFoldDB" id="A0AAE1A6H7"/>
<evidence type="ECO:0000313" key="2">
    <source>
        <dbReference type="Proteomes" id="UP001283361"/>
    </source>
</evidence>
<dbReference type="EMBL" id="JAWDGP010002624">
    <property type="protein sequence ID" value="KAK3781361.1"/>
    <property type="molecule type" value="Genomic_DNA"/>
</dbReference>
<sequence>MKSRFDLGDRERVTNRGSIISWSESGGVMGRNAPFLMNVSNRSSLIGLLRLSGALFSVTSTTSASSAVSVPLSQYLSSALNLVSVWALQSQILSVRL</sequence>
<protein>
    <submittedName>
        <fullName evidence="1">Uncharacterized protein</fullName>
    </submittedName>
</protein>
<evidence type="ECO:0000313" key="1">
    <source>
        <dbReference type="EMBL" id="KAK3781361.1"/>
    </source>
</evidence>
<accession>A0AAE1A6H7</accession>
<comment type="caution">
    <text evidence="1">The sequence shown here is derived from an EMBL/GenBank/DDBJ whole genome shotgun (WGS) entry which is preliminary data.</text>
</comment>
<keyword evidence="2" id="KW-1185">Reference proteome</keyword>
<gene>
    <name evidence="1" type="ORF">RRG08_018987</name>
</gene>
<organism evidence="1 2">
    <name type="scientific">Elysia crispata</name>
    <name type="common">lettuce slug</name>
    <dbReference type="NCBI Taxonomy" id="231223"/>
    <lineage>
        <taxon>Eukaryota</taxon>
        <taxon>Metazoa</taxon>
        <taxon>Spiralia</taxon>
        <taxon>Lophotrochozoa</taxon>
        <taxon>Mollusca</taxon>
        <taxon>Gastropoda</taxon>
        <taxon>Heterobranchia</taxon>
        <taxon>Euthyneura</taxon>
        <taxon>Panpulmonata</taxon>
        <taxon>Sacoglossa</taxon>
        <taxon>Placobranchoidea</taxon>
        <taxon>Plakobranchidae</taxon>
        <taxon>Elysia</taxon>
    </lineage>
</organism>
<reference evidence="1" key="1">
    <citation type="journal article" date="2023" name="G3 (Bethesda)">
        <title>A reference genome for the long-term kleptoplast-retaining sea slug Elysia crispata morphotype clarki.</title>
        <authorList>
            <person name="Eastman K.E."/>
            <person name="Pendleton A.L."/>
            <person name="Shaikh M.A."/>
            <person name="Suttiyut T."/>
            <person name="Ogas R."/>
            <person name="Tomko P."/>
            <person name="Gavelis G."/>
            <person name="Widhalm J.R."/>
            <person name="Wisecaver J.H."/>
        </authorList>
    </citation>
    <scope>NUCLEOTIDE SEQUENCE</scope>
    <source>
        <strain evidence="1">ECLA1</strain>
    </source>
</reference>
<dbReference type="Proteomes" id="UP001283361">
    <property type="component" value="Unassembled WGS sequence"/>
</dbReference>
<proteinExistence type="predicted"/>
<name>A0AAE1A6H7_9GAST</name>